<name>A0A9P6IS16_9FUNG</name>
<sequence>MNGEANTTGELKGIVLENGRTIWVCDRCYDCLQRRECIEETSYMTLSQYIPLVKREPEVNVTLCNPESVVVLTETFTKPSETKKMTIHIESEYFGTLERAKRSCFNSIVDLFHNLGTVLQQQKVLTYLEIHGGSTNGALYTGLQAVFQCRSLETLHASRIPYFLQGNIQMKCRHLRELALQGVLVDTEQAANNLRTLIGMCPGLTKLTVTRAEFTSMSLVTLFLANPKKMRIQFAKLEHLDLSYNDLDAQEAINFVNMALAGERPRLKYLDLSGNSKIGDASCHGILELLRAKHCMLEEVKMEGT</sequence>
<protein>
    <submittedName>
        <fullName evidence="1">Uncharacterized protein</fullName>
    </submittedName>
</protein>
<dbReference type="InterPro" id="IPR001611">
    <property type="entry name" value="Leu-rich_rpt"/>
</dbReference>
<proteinExistence type="predicted"/>
<reference evidence="1" key="1">
    <citation type="journal article" date="2020" name="Fungal Divers.">
        <title>Resolving the Mortierellaceae phylogeny through synthesis of multi-gene phylogenetics and phylogenomics.</title>
        <authorList>
            <person name="Vandepol N."/>
            <person name="Liber J."/>
            <person name="Desiro A."/>
            <person name="Na H."/>
            <person name="Kennedy M."/>
            <person name="Barry K."/>
            <person name="Grigoriev I.V."/>
            <person name="Miller A.N."/>
            <person name="O'Donnell K."/>
            <person name="Stajich J.E."/>
            <person name="Bonito G."/>
        </authorList>
    </citation>
    <scope>NUCLEOTIDE SEQUENCE</scope>
    <source>
        <strain evidence="1">MES-2147</strain>
    </source>
</reference>
<dbReference type="EMBL" id="JAAAHW010008507">
    <property type="protein sequence ID" value="KAF9944198.1"/>
    <property type="molecule type" value="Genomic_DNA"/>
</dbReference>
<gene>
    <name evidence="1" type="ORF">BGZ65_012444</name>
</gene>
<organism evidence="1 2">
    <name type="scientific">Modicella reniformis</name>
    <dbReference type="NCBI Taxonomy" id="1440133"/>
    <lineage>
        <taxon>Eukaryota</taxon>
        <taxon>Fungi</taxon>
        <taxon>Fungi incertae sedis</taxon>
        <taxon>Mucoromycota</taxon>
        <taxon>Mortierellomycotina</taxon>
        <taxon>Mortierellomycetes</taxon>
        <taxon>Mortierellales</taxon>
        <taxon>Mortierellaceae</taxon>
        <taxon>Modicella</taxon>
    </lineage>
</organism>
<dbReference type="Proteomes" id="UP000749646">
    <property type="component" value="Unassembled WGS sequence"/>
</dbReference>
<keyword evidence="2" id="KW-1185">Reference proteome</keyword>
<accession>A0A9P6IS16</accession>
<evidence type="ECO:0000313" key="1">
    <source>
        <dbReference type="EMBL" id="KAF9944198.1"/>
    </source>
</evidence>
<dbReference type="InterPro" id="IPR032675">
    <property type="entry name" value="LRR_dom_sf"/>
</dbReference>
<feature type="non-terminal residue" evidence="1">
    <location>
        <position position="305"/>
    </location>
</feature>
<dbReference type="OrthoDB" id="2422474at2759"/>
<dbReference type="Pfam" id="PF13516">
    <property type="entry name" value="LRR_6"/>
    <property type="match status" value="2"/>
</dbReference>
<dbReference type="SUPFAM" id="SSF52047">
    <property type="entry name" value="RNI-like"/>
    <property type="match status" value="1"/>
</dbReference>
<comment type="caution">
    <text evidence="1">The sequence shown here is derived from an EMBL/GenBank/DDBJ whole genome shotgun (WGS) entry which is preliminary data.</text>
</comment>
<dbReference type="AlphaFoldDB" id="A0A9P6IS16"/>
<evidence type="ECO:0000313" key="2">
    <source>
        <dbReference type="Proteomes" id="UP000749646"/>
    </source>
</evidence>
<dbReference type="Gene3D" id="3.80.10.10">
    <property type="entry name" value="Ribonuclease Inhibitor"/>
    <property type="match status" value="1"/>
</dbReference>